<dbReference type="Pfam" id="PF01092">
    <property type="entry name" value="Ribosomal_S6e"/>
    <property type="match status" value="1"/>
</dbReference>
<gene>
    <name evidence="4" type="ORF">IPJ89_01195</name>
</gene>
<dbReference type="InterPro" id="IPR018282">
    <property type="entry name" value="Ribosomal_eS6_CS"/>
</dbReference>
<dbReference type="GO" id="GO:0005840">
    <property type="term" value="C:ribosome"/>
    <property type="evidence" value="ECO:0007669"/>
    <property type="project" value="UniProtKB-KW"/>
</dbReference>
<dbReference type="PROSITE" id="PS00578">
    <property type="entry name" value="RIBOSOMAL_S6E"/>
    <property type="match status" value="1"/>
</dbReference>
<evidence type="ECO:0000256" key="2">
    <source>
        <dbReference type="ARBA" id="ARBA00022980"/>
    </source>
</evidence>
<protein>
    <submittedName>
        <fullName evidence="4">30S ribosomal protein S6e</fullName>
    </submittedName>
</protein>
<evidence type="ECO:0000256" key="1">
    <source>
        <dbReference type="ARBA" id="ARBA00009312"/>
    </source>
</evidence>
<accession>A0A7T9I1Y1</accession>
<dbReference type="Proteomes" id="UP000596004">
    <property type="component" value="Chromosome"/>
</dbReference>
<dbReference type="PANTHER" id="PTHR11502">
    <property type="entry name" value="40S RIBOSOMAL PROTEIN S6"/>
    <property type="match status" value="1"/>
</dbReference>
<organism evidence="4">
    <name type="scientific">Candidatus Iainarchaeum sp</name>
    <dbReference type="NCBI Taxonomy" id="3101447"/>
    <lineage>
        <taxon>Archaea</taxon>
        <taxon>Candidatus Iainarchaeota</taxon>
        <taxon>Candidatus Iainarchaeia</taxon>
        <taxon>Candidatus Iainarchaeales</taxon>
        <taxon>Candidatus Iainarchaeaceae</taxon>
        <taxon>Candidatus Iainarchaeum</taxon>
    </lineage>
</organism>
<dbReference type="GO" id="GO:0006412">
    <property type="term" value="P:translation"/>
    <property type="evidence" value="ECO:0007669"/>
    <property type="project" value="InterPro"/>
</dbReference>
<dbReference type="InterPro" id="IPR001377">
    <property type="entry name" value="Ribosomal_eS6"/>
</dbReference>
<sequence>MNIVISDPKTRRAYAKAVESMPFQGKKLGDEVDLSELGLEGYKGVLTGGSDKTGTPMMARFPGTARKKLLVYPGIGFKKGEKGERKKRPLRGNVIANDIHQLNVKLTHYGNMDLEATLGKPKEEKKEEKAKA</sequence>
<evidence type="ECO:0000256" key="3">
    <source>
        <dbReference type="ARBA" id="ARBA00023274"/>
    </source>
</evidence>
<comment type="similarity">
    <text evidence="1">Belongs to the eukaryotic ribosomal protein eS6 family.</text>
</comment>
<dbReference type="GO" id="GO:0003735">
    <property type="term" value="F:structural constituent of ribosome"/>
    <property type="evidence" value="ECO:0007669"/>
    <property type="project" value="InterPro"/>
</dbReference>
<keyword evidence="3" id="KW-0687">Ribonucleoprotein</keyword>
<dbReference type="GO" id="GO:1990904">
    <property type="term" value="C:ribonucleoprotein complex"/>
    <property type="evidence" value="ECO:0007669"/>
    <property type="project" value="UniProtKB-KW"/>
</dbReference>
<name>A0A7T9I1Y1_9ARCH</name>
<reference evidence="4" key="1">
    <citation type="submission" date="2020-11" db="EMBL/GenBank/DDBJ databases">
        <title>Connecting structure to function with the recovery of over 1000 high-quality activated sludge metagenome-assembled genomes encoding full-length rRNA genes using long-read sequencing.</title>
        <authorList>
            <person name="Singleton C.M."/>
            <person name="Petriglieri F."/>
            <person name="Kristensen J.M."/>
            <person name="Kirkegaard R.H."/>
            <person name="Michaelsen T.Y."/>
            <person name="Andersen M.H."/>
            <person name="Karst S.M."/>
            <person name="Dueholm M.S."/>
            <person name="Nielsen P.H."/>
            <person name="Albertsen M."/>
        </authorList>
    </citation>
    <scope>NUCLEOTIDE SEQUENCE</scope>
    <source>
        <strain evidence="4">Fred_18-Q3-R57-64_BAT3C.431</strain>
    </source>
</reference>
<dbReference type="SMART" id="SM01405">
    <property type="entry name" value="Ribosomal_S6e"/>
    <property type="match status" value="1"/>
</dbReference>
<keyword evidence="2 4" id="KW-0689">Ribosomal protein</keyword>
<dbReference type="AlphaFoldDB" id="A0A7T9I1Y1"/>
<dbReference type="EMBL" id="CP064981">
    <property type="protein sequence ID" value="QQR92843.1"/>
    <property type="molecule type" value="Genomic_DNA"/>
</dbReference>
<evidence type="ECO:0000313" key="4">
    <source>
        <dbReference type="EMBL" id="QQR92843.1"/>
    </source>
</evidence>
<proteinExistence type="inferred from homology"/>